<feature type="transmembrane region" description="Helical" evidence="1">
    <location>
        <begin position="92"/>
        <end position="113"/>
    </location>
</feature>
<sequence>MNPHTRRTWLIGSAVLAAAVFALMWIGYAQHWTWLADADLAALDPMHRIGVAHPGWVNAWDLYCTLAGPTMLRLVGVGVIAVALIRRRWRTAVFLLITVEFCGLLLVAVKAIADRPRPATALVSAYSTSFPSGHALGVMVCVLAYLTVLLPLLRPSVRAWSVAVGVVVIATIGVGRVVLNVHHPSDVVAGWALGYAYFVVCLLLYPPRVSRADGTPAVPGIAR</sequence>
<dbReference type="InterPro" id="IPR036938">
    <property type="entry name" value="PAP2/HPO_sf"/>
</dbReference>
<feature type="transmembrane region" description="Helical" evidence="1">
    <location>
        <begin position="9"/>
        <end position="28"/>
    </location>
</feature>
<feature type="transmembrane region" description="Helical" evidence="1">
    <location>
        <begin position="160"/>
        <end position="181"/>
    </location>
</feature>
<gene>
    <name evidence="3" type="ORF">NIIDNTM18_04530</name>
</gene>
<dbReference type="SUPFAM" id="SSF48317">
    <property type="entry name" value="Acid phosphatase/Vanadium-dependent haloperoxidase"/>
    <property type="match status" value="1"/>
</dbReference>
<dbReference type="Proteomes" id="UP000515734">
    <property type="component" value="Chromosome"/>
</dbReference>
<feature type="transmembrane region" description="Helical" evidence="1">
    <location>
        <begin position="187"/>
        <end position="205"/>
    </location>
</feature>
<protein>
    <submittedName>
        <fullName evidence="3">Phosphatase PAP2 family protein</fullName>
    </submittedName>
</protein>
<dbReference type="Gene3D" id="1.20.144.10">
    <property type="entry name" value="Phosphatidic acid phosphatase type 2/haloperoxidase"/>
    <property type="match status" value="1"/>
</dbReference>
<name>A0A6S6NYQ8_9MYCO</name>
<feature type="transmembrane region" description="Helical" evidence="1">
    <location>
        <begin position="133"/>
        <end position="153"/>
    </location>
</feature>
<feature type="domain" description="Phosphatidic acid phosphatase type 2/haloperoxidase" evidence="2">
    <location>
        <begin position="91"/>
        <end position="202"/>
    </location>
</feature>
<dbReference type="InterPro" id="IPR000326">
    <property type="entry name" value="PAP2/HPO"/>
</dbReference>
<keyword evidence="1" id="KW-1133">Transmembrane helix</keyword>
<dbReference type="AlphaFoldDB" id="A0A6S6NYQ8"/>
<reference evidence="3 4" key="1">
    <citation type="submission" date="2020-07" db="EMBL/GenBank/DDBJ databases">
        <title>Complete genome sequence of Mycolicibacterium litorale like strain isolated from cardiac implantable electronic device infection.</title>
        <authorList>
            <person name="Fukano H."/>
            <person name="Miyama H."/>
            <person name="Hoshino Y."/>
        </authorList>
    </citation>
    <scope>NUCLEOTIDE SEQUENCE [LARGE SCALE GENOMIC DNA]</scope>
    <source>
        <strain evidence="3 4">NIIDNTM18</strain>
    </source>
</reference>
<dbReference type="PROSITE" id="PS51318">
    <property type="entry name" value="TAT"/>
    <property type="match status" value="1"/>
</dbReference>
<accession>A0A6S6NYQ8</accession>
<dbReference type="EMBL" id="AP023287">
    <property type="protein sequence ID" value="BCI51175.1"/>
    <property type="molecule type" value="Genomic_DNA"/>
</dbReference>
<proteinExistence type="predicted"/>
<dbReference type="Pfam" id="PF01569">
    <property type="entry name" value="PAP2"/>
    <property type="match status" value="1"/>
</dbReference>
<dbReference type="PANTHER" id="PTHR14969">
    <property type="entry name" value="SPHINGOSINE-1-PHOSPHATE PHOSPHOHYDROLASE"/>
    <property type="match status" value="1"/>
</dbReference>
<dbReference type="InterPro" id="IPR006311">
    <property type="entry name" value="TAT_signal"/>
</dbReference>
<keyword evidence="1" id="KW-0472">Membrane</keyword>
<organism evidence="3 4">
    <name type="scientific">Mycolicibacterium litorale</name>
    <dbReference type="NCBI Taxonomy" id="758802"/>
    <lineage>
        <taxon>Bacteria</taxon>
        <taxon>Bacillati</taxon>
        <taxon>Actinomycetota</taxon>
        <taxon>Actinomycetes</taxon>
        <taxon>Mycobacteriales</taxon>
        <taxon>Mycobacteriaceae</taxon>
        <taxon>Mycolicibacterium</taxon>
    </lineage>
</organism>
<keyword evidence="1" id="KW-0812">Transmembrane</keyword>
<evidence type="ECO:0000259" key="2">
    <source>
        <dbReference type="SMART" id="SM00014"/>
    </source>
</evidence>
<dbReference type="CDD" id="cd03392">
    <property type="entry name" value="PAP2_like_2"/>
    <property type="match status" value="1"/>
</dbReference>
<evidence type="ECO:0000313" key="4">
    <source>
        <dbReference type="Proteomes" id="UP000515734"/>
    </source>
</evidence>
<evidence type="ECO:0000313" key="3">
    <source>
        <dbReference type="EMBL" id="BCI51175.1"/>
    </source>
</evidence>
<dbReference type="PANTHER" id="PTHR14969:SF13">
    <property type="entry name" value="AT30094P"/>
    <property type="match status" value="1"/>
</dbReference>
<feature type="transmembrane region" description="Helical" evidence="1">
    <location>
        <begin position="66"/>
        <end position="85"/>
    </location>
</feature>
<dbReference type="SMART" id="SM00014">
    <property type="entry name" value="acidPPc"/>
    <property type="match status" value="1"/>
</dbReference>
<evidence type="ECO:0000256" key="1">
    <source>
        <dbReference type="SAM" id="Phobius"/>
    </source>
</evidence>